<dbReference type="OrthoDB" id="277011at2759"/>
<comment type="caution">
    <text evidence="3">The sequence shown here is derived from an EMBL/GenBank/DDBJ whole genome shotgun (WGS) entry which is preliminary data.</text>
</comment>
<sequence length="296" mass="32926">MPKTLQQQQLQTLKRRDKTILVRRKKGSPAPMRTDASLKKNAASSSQKTLNAFISIKKVPTDPILSMDAFKNSVSALEAFNLDDIESANAVGTVLAPLPEQTLLLPVSRTAKPTLVLDLDLTLISSDFSNTHAPNKWGLSPKLCYHRGAPFGLFLRPGVVNFIQWASTLFELVIFTAGEGRYAETVLGHIDPDNLIRHRLSRSDCRPFRRRDLVKDLDQLGRPLERVVAVDDRLVSFGRHLSNLIPVPPFTGEPDDVLVSLKPMLKSLVDSEDIPGRLAKVLKTEERVVNRLRAAN</sequence>
<comment type="subcellular location">
    <subcellularLocation>
        <location evidence="1">Mitochondrion inner membrane</location>
        <topology evidence="1">Single-pass membrane protein</topology>
    </subcellularLocation>
</comment>
<evidence type="ECO:0000259" key="2">
    <source>
        <dbReference type="PROSITE" id="PS50969"/>
    </source>
</evidence>
<comment type="subunit">
    <text evidence="1">Component of the TIM23 complex.</text>
</comment>
<dbReference type="GO" id="GO:0015031">
    <property type="term" value="P:protein transport"/>
    <property type="evidence" value="ECO:0007669"/>
    <property type="project" value="UniProtKB-KW"/>
</dbReference>
<evidence type="ECO:0000313" key="3">
    <source>
        <dbReference type="EMBL" id="KAG9397617.1"/>
    </source>
</evidence>
<dbReference type="InterPro" id="IPR050365">
    <property type="entry name" value="TIM50"/>
</dbReference>
<evidence type="ECO:0000313" key="4">
    <source>
        <dbReference type="Proteomes" id="UP000717585"/>
    </source>
</evidence>
<dbReference type="InterPro" id="IPR036412">
    <property type="entry name" value="HAD-like_sf"/>
</dbReference>
<gene>
    <name evidence="3" type="ORF">J8273_0747</name>
</gene>
<dbReference type="PANTHER" id="PTHR12210">
    <property type="entry name" value="DULLARD PROTEIN PHOSPHATASE"/>
    <property type="match status" value="1"/>
</dbReference>
<dbReference type="InterPro" id="IPR004274">
    <property type="entry name" value="FCP1_dom"/>
</dbReference>
<dbReference type="CDD" id="cd07521">
    <property type="entry name" value="HAD_FCP1-like"/>
    <property type="match status" value="1"/>
</dbReference>
<dbReference type="GO" id="GO:0005744">
    <property type="term" value="C:TIM23 mitochondrial import inner membrane translocase complex"/>
    <property type="evidence" value="ECO:0007669"/>
    <property type="project" value="UniProtKB-UniRule"/>
</dbReference>
<comment type="function">
    <text evidence="1">Essential component of the TIM23 complex, a complex that mediates the translocation of transit peptide-containing proteins across the mitochondrial inner membrane.</text>
</comment>
<feature type="domain" description="FCP1 homology" evidence="2">
    <location>
        <begin position="108"/>
        <end position="268"/>
    </location>
</feature>
<dbReference type="InterPro" id="IPR023214">
    <property type="entry name" value="HAD_sf"/>
</dbReference>
<keyword evidence="1" id="KW-0496">Mitochondrion</keyword>
<proteinExistence type="inferred from homology"/>
<name>A0A8J6BHJ7_9EUKA</name>
<dbReference type="Pfam" id="PF03031">
    <property type="entry name" value="NIF"/>
    <property type="match status" value="1"/>
</dbReference>
<keyword evidence="1" id="KW-0809">Transit peptide</keyword>
<accession>A0A8J6BHJ7</accession>
<comment type="similarity">
    <text evidence="1">Belongs to the TIM50 family.</text>
</comment>
<reference evidence="3" key="1">
    <citation type="submission" date="2021-05" db="EMBL/GenBank/DDBJ databases">
        <title>A free-living protist that lacks canonical eukaryotic 1 DNA replication and segregation systems.</title>
        <authorList>
            <person name="Salas-Leiva D.E."/>
            <person name="Tromer E.C."/>
            <person name="Curtis B.A."/>
            <person name="Jerlstrom-Hultqvist J."/>
            <person name="Kolisko M."/>
            <person name="Yi Z."/>
            <person name="Salas-Leiva J.S."/>
            <person name="Gallot-Lavallee L."/>
            <person name="Kops G.J.P.L."/>
            <person name="Archibald J.M."/>
            <person name="Simpson A.G.B."/>
            <person name="Roger A.J."/>
        </authorList>
    </citation>
    <scope>NUCLEOTIDE SEQUENCE</scope>
    <source>
        <strain evidence="3">BICM</strain>
    </source>
</reference>
<dbReference type="PROSITE" id="PS50969">
    <property type="entry name" value="FCP1"/>
    <property type="match status" value="1"/>
</dbReference>
<dbReference type="AlphaFoldDB" id="A0A8J6BHJ7"/>
<organism evidence="3 4">
    <name type="scientific">Carpediemonas membranifera</name>
    <dbReference type="NCBI Taxonomy" id="201153"/>
    <lineage>
        <taxon>Eukaryota</taxon>
        <taxon>Metamonada</taxon>
        <taxon>Carpediemonas-like organisms</taxon>
        <taxon>Carpediemonas</taxon>
    </lineage>
</organism>
<dbReference type="SMART" id="SM00577">
    <property type="entry name" value="CPDc"/>
    <property type="match status" value="1"/>
</dbReference>
<keyword evidence="1" id="KW-0811">Translocation</keyword>
<dbReference type="EMBL" id="JAHDYR010000001">
    <property type="protein sequence ID" value="KAG9397617.1"/>
    <property type="molecule type" value="Genomic_DNA"/>
</dbReference>
<protein>
    <recommendedName>
        <fullName evidence="1">Mitochondrial import inner membrane translocase subunit TIM50</fullName>
    </recommendedName>
</protein>
<keyword evidence="1" id="KW-0653">Protein transport</keyword>
<keyword evidence="4" id="KW-1185">Reference proteome</keyword>
<dbReference type="SUPFAM" id="SSF56784">
    <property type="entry name" value="HAD-like"/>
    <property type="match status" value="1"/>
</dbReference>
<keyword evidence="1" id="KW-0813">Transport</keyword>
<dbReference type="Proteomes" id="UP000717585">
    <property type="component" value="Unassembled WGS sequence"/>
</dbReference>
<evidence type="ECO:0000256" key="1">
    <source>
        <dbReference type="RuleBase" id="RU365079"/>
    </source>
</evidence>
<dbReference type="Gene3D" id="3.40.50.1000">
    <property type="entry name" value="HAD superfamily/HAD-like"/>
    <property type="match status" value="1"/>
</dbReference>